<dbReference type="InterPro" id="IPR003736">
    <property type="entry name" value="PAAI_dom"/>
</dbReference>
<dbReference type="SUPFAM" id="SSF54637">
    <property type="entry name" value="Thioesterase/thiol ester dehydrase-isomerase"/>
    <property type="match status" value="1"/>
</dbReference>
<evidence type="ECO:0000256" key="1">
    <source>
        <dbReference type="ARBA" id="ARBA00008324"/>
    </source>
</evidence>
<dbReference type="InterPro" id="IPR039298">
    <property type="entry name" value="ACOT13"/>
</dbReference>
<feature type="domain" description="Thioesterase" evidence="3">
    <location>
        <begin position="55"/>
        <end position="128"/>
    </location>
</feature>
<organism evidence="4 5">
    <name type="scientific">Calidifontibacillus erzurumensis</name>
    <dbReference type="NCBI Taxonomy" id="2741433"/>
    <lineage>
        <taxon>Bacteria</taxon>
        <taxon>Bacillati</taxon>
        <taxon>Bacillota</taxon>
        <taxon>Bacilli</taxon>
        <taxon>Bacillales</taxon>
        <taxon>Bacillaceae</taxon>
        <taxon>Calidifontibacillus/Schinkia group</taxon>
        <taxon>Calidifontibacillus</taxon>
    </lineage>
</organism>
<dbReference type="Proteomes" id="UP000625804">
    <property type="component" value="Unassembled WGS sequence"/>
</dbReference>
<dbReference type="GO" id="GO:0047617">
    <property type="term" value="F:fatty acyl-CoA hydrolase activity"/>
    <property type="evidence" value="ECO:0007669"/>
    <property type="project" value="InterPro"/>
</dbReference>
<accession>A0A8J8GCD7</accession>
<comment type="caution">
    <text evidence="4">The sequence shown here is derived from an EMBL/GenBank/DDBJ whole genome shotgun (WGS) entry which is preliminary data.</text>
</comment>
<evidence type="ECO:0000259" key="3">
    <source>
        <dbReference type="Pfam" id="PF03061"/>
    </source>
</evidence>
<protein>
    <submittedName>
        <fullName evidence="4">PaaI family thioesterase</fullName>
    </submittedName>
</protein>
<dbReference type="NCBIfam" id="TIGR00369">
    <property type="entry name" value="unchar_dom_1"/>
    <property type="match status" value="1"/>
</dbReference>
<comment type="similarity">
    <text evidence="1">Belongs to the thioesterase PaaI family.</text>
</comment>
<evidence type="ECO:0000256" key="2">
    <source>
        <dbReference type="ARBA" id="ARBA00022801"/>
    </source>
</evidence>
<name>A0A8J8GCD7_9BACI</name>
<dbReference type="PANTHER" id="PTHR21660:SF1">
    <property type="entry name" value="ACYL-COENZYME A THIOESTERASE 13"/>
    <property type="match status" value="1"/>
</dbReference>
<evidence type="ECO:0000313" key="5">
    <source>
        <dbReference type="Proteomes" id="UP000625804"/>
    </source>
</evidence>
<dbReference type="EMBL" id="JABTTE010000003">
    <property type="protein sequence ID" value="NSL50939.1"/>
    <property type="molecule type" value="Genomic_DNA"/>
</dbReference>
<reference evidence="4" key="1">
    <citation type="submission" date="2020-06" db="EMBL/GenBank/DDBJ databases">
        <title>A novel thermopfilic bacterium from Erzurum, Turkey.</title>
        <authorList>
            <person name="Adiguzel A."/>
            <person name="Ay H."/>
            <person name="Baltaci M.O."/>
        </authorList>
    </citation>
    <scope>NUCLEOTIDE SEQUENCE</scope>
    <source>
        <strain evidence="4">P2</strain>
    </source>
</reference>
<dbReference type="Pfam" id="PF03061">
    <property type="entry name" value="4HBT"/>
    <property type="match status" value="1"/>
</dbReference>
<dbReference type="CDD" id="cd03443">
    <property type="entry name" value="PaaI_thioesterase"/>
    <property type="match status" value="1"/>
</dbReference>
<proteinExistence type="inferred from homology"/>
<gene>
    <name evidence="4" type="ORF">HR057_04055</name>
</gene>
<dbReference type="PANTHER" id="PTHR21660">
    <property type="entry name" value="THIOESTERASE SUPERFAMILY MEMBER-RELATED"/>
    <property type="match status" value="1"/>
</dbReference>
<keyword evidence="5" id="KW-1185">Reference proteome</keyword>
<dbReference type="Gene3D" id="3.10.129.10">
    <property type="entry name" value="Hotdog Thioesterase"/>
    <property type="match status" value="1"/>
</dbReference>
<keyword evidence="2" id="KW-0378">Hydrolase</keyword>
<dbReference type="InterPro" id="IPR029069">
    <property type="entry name" value="HotDog_dom_sf"/>
</dbReference>
<dbReference type="RefSeq" id="WP_173730143.1">
    <property type="nucleotide sequence ID" value="NZ_JABTTE010000003.1"/>
</dbReference>
<dbReference type="InterPro" id="IPR006683">
    <property type="entry name" value="Thioestr_dom"/>
</dbReference>
<dbReference type="AlphaFoldDB" id="A0A8J8GCD7"/>
<sequence length="140" mass="15983">MNKTALHEKFSKAADQCESDYEKYFLAKLFDLQFTYTDDTCTVEFEVEDFMHNPHNVLHGGVIGFVFDVSMGHLCKKVIGPSVTVEMKVQYFKSVKSGKVQCVAKFLRKGRNILFLESRMYDCEGNLIAMATGTFARIKE</sequence>
<evidence type="ECO:0000313" key="4">
    <source>
        <dbReference type="EMBL" id="NSL50939.1"/>
    </source>
</evidence>